<dbReference type="CDD" id="cd16913">
    <property type="entry name" value="YkuD_like"/>
    <property type="match status" value="1"/>
</dbReference>
<accession>A0ABT5YM33</accession>
<dbReference type="Gene3D" id="2.40.440.10">
    <property type="entry name" value="L,D-transpeptidase catalytic domain-like"/>
    <property type="match status" value="1"/>
</dbReference>
<keyword evidence="8" id="KW-0732">Signal</keyword>
<comment type="similarity">
    <text evidence="2">Belongs to the YkuD family.</text>
</comment>
<keyword evidence="5 7" id="KW-0573">Peptidoglycan synthesis</keyword>
<evidence type="ECO:0000313" key="10">
    <source>
        <dbReference type="EMBL" id="MDF2095924.1"/>
    </source>
</evidence>
<keyword evidence="4 7" id="KW-0133">Cell shape</keyword>
<feature type="active site" description="Proton donor/acceptor" evidence="7">
    <location>
        <position position="153"/>
    </location>
</feature>
<evidence type="ECO:0000256" key="4">
    <source>
        <dbReference type="ARBA" id="ARBA00022960"/>
    </source>
</evidence>
<evidence type="ECO:0000256" key="1">
    <source>
        <dbReference type="ARBA" id="ARBA00004752"/>
    </source>
</evidence>
<name>A0ABT5YM33_9PROT</name>
<dbReference type="PANTHER" id="PTHR36699">
    <property type="entry name" value="LD-TRANSPEPTIDASE"/>
    <property type="match status" value="1"/>
</dbReference>
<comment type="caution">
    <text evidence="10">The sequence shown here is derived from an EMBL/GenBank/DDBJ whole genome shotgun (WGS) entry which is preliminary data.</text>
</comment>
<organism evidence="10 11">
    <name type="scientific">Aquibaculum arenosum</name>
    <dbReference type="NCBI Taxonomy" id="3032591"/>
    <lineage>
        <taxon>Bacteria</taxon>
        <taxon>Pseudomonadati</taxon>
        <taxon>Pseudomonadota</taxon>
        <taxon>Alphaproteobacteria</taxon>
        <taxon>Rhodospirillales</taxon>
        <taxon>Rhodovibrionaceae</taxon>
        <taxon>Aquibaculum</taxon>
    </lineage>
</organism>
<evidence type="ECO:0000256" key="5">
    <source>
        <dbReference type="ARBA" id="ARBA00022984"/>
    </source>
</evidence>
<dbReference type="PROSITE" id="PS52029">
    <property type="entry name" value="LD_TPASE"/>
    <property type="match status" value="1"/>
</dbReference>
<evidence type="ECO:0000259" key="9">
    <source>
        <dbReference type="PROSITE" id="PS52029"/>
    </source>
</evidence>
<dbReference type="EMBL" id="JARHUD010000004">
    <property type="protein sequence ID" value="MDF2095924.1"/>
    <property type="molecule type" value="Genomic_DNA"/>
</dbReference>
<feature type="domain" description="L,D-TPase catalytic" evidence="9">
    <location>
        <begin position="63"/>
        <end position="199"/>
    </location>
</feature>
<evidence type="ECO:0000313" key="11">
    <source>
        <dbReference type="Proteomes" id="UP001215503"/>
    </source>
</evidence>
<dbReference type="RefSeq" id="WP_275821837.1">
    <property type="nucleotide sequence ID" value="NZ_JARHUD010000004.1"/>
</dbReference>
<protein>
    <submittedName>
        <fullName evidence="10">L,D-transpeptidase family protein</fullName>
    </submittedName>
</protein>
<proteinExistence type="inferred from homology"/>
<dbReference type="Pfam" id="PF03734">
    <property type="entry name" value="YkuD"/>
    <property type="match status" value="1"/>
</dbReference>
<evidence type="ECO:0000256" key="3">
    <source>
        <dbReference type="ARBA" id="ARBA00022679"/>
    </source>
</evidence>
<feature type="active site" description="Nucleophile" evidence="7">
    <location>
        <position position="175"/>
    </location>
</feature>
<sequence>MLQRAILSALLTLTLAMATPALADLPRPPGPKPAELGLSQPAALNALPEDPLRNGAHKEPLADYVLVDKTERVLSLFAEGEEIARFPIQLGKEPKGHKQREGDNRTPEGVYHIDWRNPESAFFLSLRISYPNNQDRARAEAEGVSPGGMIMLHGMPNDVDYRREVWDEDNWTNGCIALRDHHIAEVWDRVAVGTPIEIRP</sequence>
<comment type="pathway">
    <text evidence="1 7">Cell wall biogenesis; peptidoglycan biosynthesis.</text>
</comment>
<feature type="signal peptide" evidence="8">
    <location>
        <begin position="1"/>
        <end position="23"/>
    </location>
</feature>
<dbReference type="PANTHER" id="PTHR36699:SF1">
    <property type="entry name" value="L,D-TRANSPEPTIDASE YAFK-RELATED"/>
    <property type="match status" value="1"/>
</dbReference>
<evidence type="ECO:0000256" key="2">
    <source>
        <dbReference type="ARBA" id="ARBA00005992"/>
    </source>
</evidence>
<keyword evidence="11" id="KW-1185">Reference proteome</keyword>
<keyword evidence="3" id="KW-0808">Transferase</keyword>
<dbReference type="SUPFAM" id="SSF141523">
    <property type="entry name" value="L,D-transpeptidase catalytic domain-like"/>
    <property type="match status" value="1"/>
</dbReference>
<keyword evidence="6 7" id="KW-0961">Cell wall biogenesis/degradation</keyword>
<dbReference type="InterPro" id="IPR005490">
    <property type="entry name" value="LD_TPept_cat_dom"/>
</dbReference>
<evidence type="ECO:0000256" key="7">
    <source>
        <dbReference type="PROSITE-ProRule" id="PRU01373"/>
    </source>
</evidence>
<gene>
    <name evidence="10" type="ORF">P2G67_08040</name>
</gene>
<evidence type="ECO:0000256" key="8">
    <source>
        <dbReference type="SAM" id="SignalP"/>
    </source>
</evidence>
<evidence type="ECO:0000256" key="6">
    <source>
        <dbReference type="ARBA" id="ARBA00023316"/>
    </source>
</evidence>
<feature type="chain" id="PRO_5046782998" evidence="8">
    <location>
        <begin position="24"/>
        <end position="200"/>
    </location>
</feature>
<dbReference type="Proteomes" id="UP001215503">
    <property type="component" value="Unassembled WGS sequence"/>
</dbReference>
<reference evidence="10 11" key="1">
    <citation type="submission" date="2023-03" db="EMBL/GenBank/DDBJ databases">
        <title>Fodinicurvata sp. CAU 1616 isolated from sea sendiment.</title>
        <authorList>
            <person name="Kim W."/>
        </authorList>
    </citation>
    <scope>NUCLEOTIDE SEQUENCE [LARGE SCALE GENOMIC DNA]</scope>
    <source>
        <strain evidence="10 11">CAU 1616</strain>
    </source>
</reference>
<dbReference type="InterPro" id="IPR038063">
    <property type="entry name" value="Transpep_catalytic_dom"/>
</dbReference>